<feature type="region of interest" description="Disordered" evidence="1">
    <location>
        <begin position="183"/>
        <end position="202"/>
    </location>
</feature>
<evidence type="ECO:0000313" key="3">
    <source>
        <dbReference type="Proteomes" id="UP001206925"/>
    </source>
</evidence>
<sequence>MTDDVVNIVKEVRGSDLMVVGALLTVLSLSRNKPSSVPFFDSTFAAAGNDSGYQVCDCHYTPTIVFKLAVSYLLNWHCQWWRGFSIGASGEGGYDDGFKSERVLAAERLGAARDVGVAERCFYRWLCANGSSLDASDRAGISFDAPYLMLKQTYGSEKTVRKRKKNPFPGKLYPRRPVPDHILKPPCVTSKKPPGIASGPEVHDEKGIECMRAFGVPTDAIDQEVHQMIIDNGARHTT</sequence>
<gene>
    <name evidence="2" type="ORF">M8C21_028582</name>
</gene>
<proteinExistence type="predicted"/>
<protein>
    <submittedName>
        <fullName evidence="2">Uncharacterized protein</fullName>
    </submittedName>
</protein>
<dbReference type="AlphaFoldDB" id="A0AAD5C3X7"/>
<dbReference type="EMBL" id="JAMZMK010009933">
    <property type="protein sequence ID" value="KAI7733639.1"/>
    <property type="molecule type" value="Genomic_DNA"/>
</dbReference>
<accession>A0AAD5C3X7</accession>
<evidence type="ECO:0000256" key="1">
    <source>
        <dbReference type="SAM" id="MobiDB-lite"/>
    </source>
</evidence>
<evidence type="ECO:0000313" key="2">
    <source>
        <dbReference type="EMBL" id="KAI7733639.1"/>
    </source>
</evidence>
<organism evidence="2 3">
    <name type="scientific">Ambrosia artemisiifolia</name>
    <name type="common">Common ragweed</name>
    <dbReference type="NCBI Taxonomy" id="4212"/>
    <lineage>
        <taxon>Eukaryota</taxon>
        <taxon>Viridiplantae</taxon>
        <taxon>Streptophyta</taxon>
        <taxon>Embryophyta</taxon>
        <taxon>Tracheophyta</taxon>
        <taxon>Spermatophyta</taxon>
        <taxon>Magnoliopsida</taxon>
        <taxon>eudicotyledons</taxon>
        <taxon>Gunneridae</taxon>
        <taxon>Pentapetalae</taxon>
        <taxon>asterids</taxon>
        <taxon>campanulids</taxon>
        <taxon>Asterales</taxon>
        <taxon>Asteraceae</taxon>
        <taxon>Asteroideae</taxon>
        <taxon>Heliantheae alliance</taxon>
        <taxon>Heliantheae</taxon>
        <taxon>Ambrosia</taxon>
    </lineage>
</organism>
<name>A0AAD5C3X7_AMBAR</name>
<keyword evidence="3" id="KW-1185">Reference proteome</keyword>
<dbReference type="Proteomes" id="UP001206925">
    <property type="component" value="Unassembled WGS sequence"/>
</dbReference>
<comment type="caution">
    <text evidence="2">The sequence shown here is derived from an EMBL/GenBank/DDBJ whole genome shotgun (WGS) entry which is preliminary data.</text>
</comment>
<reference evidence="2" key="1">
    <citation type="submission" date="2022-06" db="EMBL/GenBank/DDBJ databases">
        <title>Uncovering the hologenomic basis of an extraordinary plant invasion.</title>
        <authorList>
            <person name="Bieker V.C."/>
            <person name="Martin M.D."/>
            <person name="Gilbert T."/>
            <person name="Hodgins K."/>
            <person name="Battlay P."/>
            <person name="Petersen B."/>
            <person name="Wilson J."/>
        </authorList>
    </citation>
    <scope>NUCLEOTIDE SEQUENCE</scope>
    <source>
        <strain evidence="2">AA19_3_7</strain>
        <tissue evidence="2">Leaf</tissue>
    </source>
</reference>